<evidence type="ECO:0000256" key="1">
    <source>
        <dbReference type="ARBA" id="ARBA00001541"/>
    </source>
</evidence>
<gene>
    <name evidence="7" type="ORF">ASZ90_010376</name>
</gene>
<keyword evidence="3 7" id="KW-0489">Methyltransferase</keyword>
<dbReference type="InterPro" id="IPR022641">
    <property type="entry name" value="CheR_N"/>
</dbReference>
<comment type="catalytic activity">
    <reaction evidence="1">
        <text>L-glutamyl-[protein] + S-adenosyl-L-methionine = [protein]-L-glutamate 5-O-methyl ester + S-adenosyl-L-homocysteine</text>
        <dbReference type="Rhea" id="RHEA:24452"/>
        <dbReference type="Rhea" id="RHEA-COMP:10208"/>
        <dbReference type="Rhea" id="RHEA-COMP:10311"/>
        <dbReference type="ChEBI" id="CHEBI:29973"/>
        <dbReference type="ChEBI" id="CHEBI:57856"/>
        <dbReference type="ChEBI" id="CHEBI:59789"/>
        <dbReference type="ChEBI" id="CHEBI:82795"/>
        <dbReference type="EC" id="2.1.1.80"/>
    </reaction>
</comment>
<name>A0A0W8FGV8_9ZZZZ</name>
<evidence type="ECO:0000259" key="6">
    <source>
        <dbReference type="PROSITE" id="PS50123"/>
    </source>
</evidence>
<dbReference type="Gene3D" id="3.40.50.150">
    <property type="entry name" value="Vaccinia Virus protein VP39"/>
    <property type="match status" value="1"/>
</dbReference>
<dbReference type="PROSITE" id="PS50123">
    <property type="entry name" value="CHER"/>
    <property type="match status" value="1"/>
</dbReference>
<dbReference type="PANTHER" id="PTHR24422:SF10">
    <property type="entry name" value="CHEMOTAXIS PROTEIN METHYLTRANSFERASE 2"/>
    <property type="match status" value="1"/>
</dbReference>
<dbReference type="SUPFAM" id="SSF47757">
    <property type="entry name" value="Chemotaxis receptor methyltransferase CheR, N-terminal domain"/>
    <property type="match status" value="1"/>
</dbReference>
<sequence length="264" mass="30716">MNGFESLQRSIERLVGIQCSNYKEDYIKRRILSRMRLTNTADFEDYHRYLLANRQEIEGLRNALTINVTKFFRDTGVFDTLKREIIPGLVRRRRPVRIWCAGCATGEEPYSVAILMREQLGMNDGGSVTIYATDIDRDSLKKAKEGVYDENALENVGERRIRRYFVRRDDGTYAIRPIVSDMVTFKQHDLMTGIPISRYLDLIICRNVTIYFTEKQKNDLVRMFHAALVQGGYYVMGKTEYLGREVEDLFISHSATQKILVKRG</sequence>
<dbReference type="PRINTS" id="PR00996">
    <property type="entry name" value="CHERMTFRASE"/>
</dbReference>
<dbReference type="SMART" id="SM00138">
    <property type="entry name" value="MeTrc"/>
    <property type="match status" value="1"/>
</dbReference>
<dbReference type="AlphaFoldDB" id="A0A0W8FGV8"/>
<dbReference type="Pfam" id="PF03705">
    <property type="entry name" value="CheR_N"/>
    <property type="match status" value="1"/>
</dbReference>
<keyword evidence="4 7" id="KW-0808">Transferase</keyword>
<accession>A0A0W8FGV8</accession>
<dbReference type="SUPFAM" id="SSF53335">
    <property type="entry name" value="S-adenosyl-L-methionine-dependent methyltransferases"/>
    <property type="match status" value="1"/>
</dbReference>
<dbReference type="Gene3D" id="1.10.155.10">
    <property type="entry name" value="Chemotaxis receptor methyltransferase CheR, N-terminal domain"/>
    <property type="match status" value="1"/>
</dbReference>
<dbReference type="InterPro" id="IPR036804">
    <property type="entry name" value="CheR_N_sf"/>
</dbReference>
<dbReference type="GO" id="GO:0008983">
    <property type="term" value="F:protein-glutamate O-methyltransferase activity"/>
    <property type="evidence" value="ECO:0007669"/>
    <property type="project" value="UniProtKB-EC"/>
</dbReference>
<proteinExistence type="predicted"/>
<organism evidence="7">
    <name type="scientific">hydrocarbon metagenome</name>
    <dbReference type="NCBI Taxonomy" id="938273"/>
    <lineage>
        <taxon>unclassified sequences</taxon>
        <taxon>metagenomes</taxon>
        <taxon>ecological metagenomes</taxon>
    </lineage>
</organism>
<keyword evidence="5" id="KW-0949">S-adenosyl-L-methionine</keyword>
<protein>
    <recommendedName>
        <fullName evidence="2">protein-glutamate O-methyltransferase</fullName>
        <ecNumber evidence="2">2.1.1.80</ecNumber>
    </recommendedName>
</protein>
<dbReference type="InterPro" id="IPR029063">
    <property type="entry name" value="SAM-dependent_MTases_sf"/>
</dbReference>
<evidence type="ECO:0000256" key="3">
    <source>
        <dbReference type="ARBA" id="ARBA00022603"/>
    </source>
</evidence>
<dbReference type="InterPro" id="IPR050903">
    <property type="entry name" value="Bact_Chemotaxis_MeTrfase"/>
</dbReference>
<reference evidence="7" key="1">
    <citation type="journal article" date="2015" name="Proc. Natl. Acad. Sci. U.S.A.">
        <title>Networks of energetic and metabolic interactions define dynamics in microbial communities.</title>
        <authorList>
            <person name="Embree M."/>
            <person name="Liu J.K."/>
            <person name="Al-Bassam M.M."/>
            <person name="Zengler K."/>
        </authorList>
    </citation>
    <scope>NUCLEOTIDE SEQUENCE</scope>
</reference>
<dbReference type="EMBL" id="LNQE01001248">
    <property type="protein sequence ID" value="KUG19874.1"/>
    <property type="molecule type" value="Genomic_DNA"/>
</dbReference>
<evidence type="ECO:0000313" key="7">
    <source>
        <dbReference type="EMBL" id="KUG19874.1"/>
    </source>
</evidence>
<dbReference type="InterPro" id="IPR000780">
    <property type="entry name" value="CheR_MeTrfase"/>
</dbReference>
<evidence type="ECO:0000256" key="4">
    <source>
        <dbReference type="ARBA" id="ARBA00022679"/>
    </source>
</evidence>
<dbReference type="EC" id="2.1.1.80" evidence="2"/>
<evidence type="ECO:0000256" key="2">
    <source>
        <dbReference type="ARBA" id="ARBA00012534"/>
    </source>
</evidence>
<dbReference type="PANTHER" id="PTHR24422">
    <property type="entry name" value="CHEMOTAXIS PROTEIN METHYLTRANSFERASE"/>
    <property type="match status" value="1"/>
</dbReference>
<dbReference type="InterPro" id="IPR022642">
    <property type="entry name" value="CheR_C"/>
</dbReference>
<dbReference type="Pfam" id="PF01739">
    <property type="entry name" value="CheR"/>
    <property type="match status" value="1"/>
</dbReference>
<comment type="caution">
    <text evidence="7">The sequence shown here is derived from an EMBL/GenBank/DDBJ whole genome shotgun (WGS) entry which is preliminary data.</text>
</comment>
<feature type="domain" description="CheR-type methyltransferase" evidence="6">
    <location>
        <begin position="1"/>
        <end position="263"/>
    </location>
</feature>
<dbReference type="GO" id="GO:0032259">
    <property type="term" value="P:methylation"/>
    <property type="evidence" value="ECO:0007669"/>
    <property type="project" value="UniProtKB-KW"/>
</dbReference>
<evidence type="ECO:0000256" key="5">
    <source>
        <dbReference type="ARBA" id="ARBA00022691"/>
    </source>
</evidence>